<evidence type="ECO:0008006" key="4">
    <source>
        <dbReference type="Google" id="ProtNLM"/>
    </source>
</evidence>
<feature type="compositionally biased region" description="Gly residues" evidence="1">
    <location>
        <begin position="276"/>
        <end position="288"/>
    </location>
</feature>
<evidence type="ECO:0000256" key="1">
    <source>
        <dbReference type="SAM" id="MobiDB-lite"/>
    </source>
</evidence>
<protein>
    <recommendedName>
        <fullName evidence="4">Fibronectin type-III domain-containing protein</fullName>
    </recommendedName>
</protein>
<dbReference type="AlphaFoldDB" id="A0A4P9UUJ2"/>
<dbReference type="InterPro" id="IPR003961">
    <property type="entry name" value="FN3_dom"/>
</dbReference>
<reference evidence="3" key="1">
    <citation type="journal article" date="2019" name="J. Bacteriol.">
        <title>A Mutagenic Screen Identifies a TonB-Dependent Receptor Required for the Lanthanide Metal Switch in the Type I Methanotroph 'Methylotuvimicrobium buryatense' 5GB1C.</title>
        <authorList>
            <person name="Groom J.D."/>
            <person name="Ford S.M."/>
            <person name="Pesesky M.W."/>
            <person name="Lidstrom M.E."/>
        </authorList>
    </citation>
    <scope>NUCLEOTIDE SEQUENCE [LARGE SCALE GENOMIC DNA]</scope>
    <source>
        <strain evidence="3">5GB1C</strain>
    </source>
</reference>
<proteinExistence type="predicted"/>
<dbReference type="Proteomes" id="UP000305881">
    <property type="component" value="Chromosome"/>
</dbReference>
<sequence length="288" mass="29404">MLKISKPNNKDFYYLSYRQAIGDYGQLSTNFTRGINIHRYRGSGYAATTHLQTLSDGGVFNDDVNGITVQQIARNGNTATVQVSFGCAATAPQVSVAPVALALRSGQSVNFSVSVTNQDSTSCGSGSYAIDYEGYLPGSVTPAEQILNAGQTGNATLQADAGGALEGSYPVDVIVTALNADDPNLAHTTGSATVIVDGTPPNVPAGLTASVDKQGRVNLSWQASTDALSGLAGYTVYRDGAIIANVTNTGFTDSNTTSGTVYSYSAGASDAAGSTKSGGGGNNGRGKK</sequence>
<dbReference type="EMBL" id="CP035467">
    <property type="protein sequence ID" value="QCW84360.1"/>
    <property type="molecule type" value="Genomic_DNA"/>
</dbReference>
<accession>A0A4P9UUJ2</accession>
<name>A0A4P9UUJ2_METBY</name>
<dbReference type="InterPro" id="IPR036116">
    <property type="entry name" value="FN3_sf"/>
</dbReference>
<dbReference type="STRING" id="675511.GCA_000341735_03312"/>
<feature type="region of interest" description="Disordered" evidence="1">
    <location>
        <begin position="266"/>
        <end position="288"/>
    </location>
</feature>
<dbReference type="InterPro" id="IPR013783">
    <property type="entry name" value="Ig-like_fold"/>
</dbReference>
<dbReference type="SUPFAM" id="SSF49265">
    <property type="entry name" value="Fibronectin type III"/>
    <property type="match status" value="1"/>
</dbReference>
<organism evidence="2 3">
    <name type="scientific">Methylotuvimicrobium buryatense</name>
    <name type="common">Methylomicrobium buryatense</name>
    <dbReference type="NCBI Taxonomy" id="95641"/>
    <lineage>
        <taxon>Bacteria</taxon>
        <taxon>Pseudomonadati</taxon>
        <taxon>Pseudomonadota</taxon>
        <taxon>Gammaproteobacteria</taxon>
        <taxon>Methylococcales</taxon>
        <taxon>Methylococcaceae</taxon>
        <taxon>Methylotuvimicrobium</taxon>
    </lineage>
</organism>
<evidence type="ECO:0000313" key="3">
    <source>
        <dbReference type="Proteomes" id="UP000305881"/>
    </source>
</evidence>
<dbReference type="RefSeq" id="WP_138767249.1">
    <property type="nucleotide sequence ID" value="NZ_CP035467.1"/>
</dbReference>
<dbReference type="Gene3D" id="2.60.40.10">
    <property type="entry name" value="Immunoglobulins"/>
    <property type="match status" value="1"/>
</dbReference>
<evidence type="ECO:0000313" key="2">
    <source>
        <dbReference type="EMBL" id="QCW84360.1"/>
    </source>
</evidence>
<keyword evidence="3" id="KW-1185">Reference proteome</keyword>
<gene>
    <name evidence="2" type="ORF">EQU24_20580</name>
</gene>
<dbReference type="CDD" id="cd00063">
    <property type="entry name" value="FN3"/>
    <property type="match status" value="1"/>
</dbReference>
<dbReference type="KEGG" id="mbur:EQU24_20580"/>
<dbReference type="OrthoDB" id="9775889at2"/>
<feature type="compositionally biased region" description="Low complexity" evidence="1">
    <location>
        <begin position="266"/>
        <end position="275"/>
    </location>
</feature>